<name>A0ABT8FJ93_9ACTN</name>
<dbReference type="Gene3D" id="3.90.1530.30">
    <property type="match status" value="1"/>
</dbReference>
<organism evidence="4 5">
    <name type="scientific">Nocardioides oceani</name>
    <dbReference type="NCBI Taxonomy" id="3058369"/>
    <lineage>
        <taxon>Bacteria</taxon>
        <taxon>Bacillati</taxon>
        <taxon>Actinomycetota</taxon>
        <taxon>Actinomycetes</taxon>
        <taxon>Propionibacteriales</taxon>
        <taxon>Nocardioidaceae</taxon>
        <taxon>Nocardioides</taxon>
    </lineage>
</organism>
<protein>
    <submittedName>
        <fullName evidence="4">ParB/RepB/Spo0J family partition protein</fullName>
    </submittedName>
</protein>
<dbReference type="SUPFAM" id="SSF109709">
    <property type="entry name" value="KorB DNA-binding domain-like"/>
    <property type="match status" value="1"/>
</dbReference>
<keyword evidence="2" id="KW-0159">Chromosome partition</keyword>
<dbReference type="InterPro" id="IPR041468">
    <property type="entry name" value="HTH_ParB/Spo0J"/>
</dbReference>
<dbReference type="InterPro" id="IPR003115">
    <property type="entry name" value="ParB_N"/>
</dbReference>
<dbReference type="InterPro" id="IPR036086">
    <property type="entry name" value="ParB/Sulfiredoxin_sf"/>
</dbReference>
<comment type="caution">
    <text evidence="4">The sequence shown here is derived from an EMBL/GenBank/DDBJ whole genome shotgun (WGS) entry which is preliminary data.</text>
</comment>
<evidence type="ECO:0000313" key="5">
    <source>
        <dbReference type="Proteomes" id="UP001168620"/>
    </source>
</evidence>
<feature type="domain" description="ParB-like N-terminal" evidence="3">
    <location>
        <begin position="100"/>
        <end position="188"/>
    </location>
</feature>
<sequence length="349" mass="37916">MTASSAAAPIDATPRHIQVELIRAVAGARFPRHALPEIAHRFHLTLQVVQRIVERAGYPDTERMLAKARELEEAAHRPPPGEAPSNDDAVDELPAEGRLATVRVGDVHPDPDNPRDRLEGIEELAESITGVGLLQPIVVRRHAGRLVILAGHRRHAALKLLGWSEVPVIIKPDMAPDHVLAAMLVENGQRAGLDPIEEARALKRLETDHGTRTHTQLASLIGRTQVHVSGRLALLDLPPADQDAIRAGELNLGDGIRRGRLAAGKVRKPGSTGSPHLGVEHDLASKVRARCRRLNHKSRGRNSVGGVGCGECWESVIRADERQALHQHSARTSRCALCGQAHDPDRTEP</sequence>
<dbReference type="NCBIfam" id="TIGR00180">
    <property type="entry name" value="parB_part"/>
    <property type="match status" value="1"/>
</dbReference>
<dbReference type="RefSeq" id="WP_300953848.1">
    <property type="nucleotide sequence ID" value="NZ_JAUHJQ010000008.1"/>
</dbReference>
<evidence type="ECO:0000313" key="4">
    <source>
        <dbReference type="EMBL" id="MDN4174754.1"/>
    </source>
</evidence>
<gene>
    <name evidence="4" type="ORF">QWY28_17465</name>
</gene>
<proteinExistence type="inferred from homology"/>
<dbReference type="Proteomes" id="UP001168620">
    <property type="component" value="Unassembled WGS sequence"/>
</dbReference>
<dbReference type="Pfam" id="PF02195">
    <property type="entry name" value="ParB_N"/>
    <property type="match status" value="1"/>
</dbReference>
<accession>A0ABT8FJ93</accession>
<evidence type="ECO:0000256" key="1">
    <source>
        <dbReference type="ARBA" id="ARBA00006295"/>
    </source>
</evidence>
<comment type="similarity">
    <text evidence="1">Belongs to the ParB family.</text>
</comment>
<dbReference type="PANTHER" id="PTHR33375:SF1">
    <property type="entry name" value="CHROMOSOME-PARTITIONING PROTEIN PARB-RELATED"/>
    <property type="match status" value="1"/>
</dbReference>
<dbReference type="SMART" id="SM00470">
    <property type="entry name" value="ParB"/>
    <property type="match status" value="1"/>
</dbReference>
<keyword evidence="5" id="KW-1185">Reference proteome</keyword>
<dbReference type="Gene3D" id="1.10.10.2830">
    <property type="match status" value="1"/>
</dbReference>
<dbReference type="InterPro" id="IPR004437">
    <property type="entry name" value="ParB/RepB/Spo0J"/>
</dbReference>
<dbReference type="SUPFAM" id="SSF110849">
    <property type="entry name" value="ParB/Sulfiredoxin"/>
    <property type="match status" value="1"/>
</dbReference>
<evidence type="ECO:0000256" key="2">
    <source>
        <dbReference type="ARBA" id="ARBA00022829"/>
    </source>
</evidence>
<dbReference type="Pfam" id="PF17762">
    <property type="entry name" value="HTH_ParB"/>
    <property type="match status" value="1"/>
</dbReference>
<evidence type="ECO:0000259" key="3">
    <source>
        <dbReference type="SMART" id="SM00470"/>
    </source>
</evidence>
<reference evidence="4" key="1">
    <citation type="submission" date="2023-06" db="EMBL/GenBank/DDBJ databases">
        <title>Draft genome sequence of Nocardioides sp. SOB77.</title>
        <authorList>
            <person name="Zhang G."/>
        </authorList>
    </citation>
    <scope>NUCLEOTIDE SEQUENCE</scope>
    <source>
        <strain evidence="4">SOB77</strain>
    </source>
</reference>
<dbReference type="EMBL" id="JAUHJQ010000008">
    <property type="protein sequence ID" value="MDN4174754.1"/>
    <property type="molecule type" value="Genomic_DNA"/>
</dbReference>
<dbReference type="InterPro" id="IPR050336">
    <property type="entry name" value="Chromosome_partition/occlusion"/>
</dbReference>
<dbReference type="PANTHER" id="PTHR33375">
    <property type="entry name" value="CHROMOSOME-PARTITIONING PROTEIN PARB-RELATED"/>
    <property type="match status" value="1"/>
</dbReference>